<keyword evidence="2" id="KW-1185">Reference proteome</keyword>
<dbReference type="EMBL" id="JALJZS010000002">
    <property type="protein sequence ID" value="MCP1999817.1"/>
    <property type="molecule type" value="Genomic_DNA"/>
</dbReference>
<protein>
    <submittedName>
        <fullName evidence="1">Uncharacterized protein</fullName>
    </submittedName>
</protein>
<comment type="caution">
    <text evidence="1">The sequence shown here is derived from an EMBL/GenBank/DDBJ whole genome shotgun (WGS) entry which is preliminary data.</text>
</comment>
<sequence length="39" mass="4669">MQKRRRFKQTLSYRHRLSEFASEECAMAEHAGRLTRPSC</sequence>
<evidence type="ECO:0000313" key="1">
    <source>
        <dbReference type="EMBL" id="MCP1999817.1"/>
    </source>
</evidence>
<evidence type="ECO:0000313" key="2">
    <source>
        <dbReference type="Proteomes" id="UP001205486"/>
    </source>
</evidence>
<organism evidence="1 2">
    <name type="scientific">Nitrobacter winogradskyi</name>
    <name type="common">Nitrobacter agilis</name>
    <dbReference type="NCBI Taxonomy" id="913"/>
    <lineage>
        <taxon>Bacteria</taxon>
        <taxon>Pseudomonadati</taxon>
        <taxon>Pseudomonadota</taxon>
        <taxon>Alphaproteobacteria</taxon>
        <taxon>Hyphomicrobiales</taxon>
        <taxon>Nitrobacteraceae</taxon>
        <taxon>Nitrobacter</taxon>
    </lineage>
</organism>
<dbReference type="Proteomes" id="UP001205486">
    <property type="component" value="Unassembled WGS sequence"/>
</dbReference>
<accession>A0ACC6AIX1</accession>
<reference evidence="1" key="1">
    <citation type="submission" date="2022-03" db="EMBL/GenBank/DDBJ databases">
        <title>Interactions between chemoautotrophic and heterotrophic bacteria.</title>
        <authorList>
            <person name="Santoro A."/>
        </authorList>
    </citation>
    <scope>NUCLEOTIDE SEQUENCE</scope>
    <source>
        <strain evidence="1">Nb-106</strain>
    </source>
</reference>
<proteinExistence type="predicted"/>
<gene>
    <name evidence="1" type="ORF">J2S34_002265</name>
</gene>
<name>A0ACC6AIX1_NITWI</name>